<dbReference type="InterPro" id="IPR013783">
    <property type="entry name" value="Ig-like_fold"/>
</dbReference>
<dbReference type="PANTHER" id="PTHR43730">
    <property type="entry name" value="BETA-MANNOSIDASE"/>
    <property type="match status" value="1"/>
</dbReference>
<evidence type="ECO:0000259" key="7">
    <source>
        <dbReference type="Pfam" id="PF17753"/>
    </source>
</evidence>
<evidence type="ECO:0000313" key="9">
    <source>
        <dbReference type="Proteomes" id="UP001501446"/>
    </source>
</evidence>
<evidence type="ECO:0000256" key="3">
    <source>
        <dbReference type="ARBA" id="ARBA00012754"/>
    </source>
</evidence>
<dbReference type="InterPro" id="IPR041625">
    <property type="entry name" value="Beta-mannosidase_Ig"/>
</dbReference>
<evidence type="ECO:0000313" key="8">
    <source>
        <dbReference type="EMBL" id="GAA4700548.1"/>
    </source>
</evidence>
<dbReference type="Gene3D" id="2.60.40.10">
    <property type="entry name" value="Immunoglobulins"/>
    <property type="match status" value="1"/>
</dbReference>
<reference evidence="9" key="1">
    <citation type="journal article" date="2019" name="Int. J. Syst. Evol. Microbiol.">
        <title>The Global Catalogue of Microorganisms (GCM) 10K type strain sequencing project: providing services to taxonomists for standard genome sequencing and annotation.</title>
        <authorList>
            <consortium name="The Broad Institute Genomics Platform"/>
            <consortium name="The Broad Institute Genome Sequencing Center for Infectious Disease"/>
            <person name="Wu L."/>
            <person name="Ma J."/>
        </authorList>
    </citation>
    <scope>NUCLEOTIDE SEQUENCE [LARGE SCALE GENOMIC DNA]</scope>
    <source>
        <strain evidence="9">JCM 18958</strain>
    </source>
</reference>
<comment type="catalytic activity">
    <reaction evidence="1">
        <text>Hydrolysis of terminal, non-reducing beta-D-mannose residues in beta-D-mannosides.</text>
        <dbReference type="EC" id="3.2.1.25"/>
    </reaction>
</comment>
<dbReference type="Proteomes" id="UP001501446">
    <property type="component" value="Unassembled WGS sequence"/>
</dbReference>
<organism evidence="8 9">
    <name type="scientific">Kocuria gwangalliensis</name>
    <dbReference type="NCBI Taxonomy" id="501592"/>
    <lineage>
        <taxon>Bacteria</taxon>
        <taxon>Bacillati</taxon>
        <taxon>Actinomycetota</taxon>
        <taxon>Actinomycetes</taxon>
        <taxon>Micrococcales</taxon>
        <taxon>Micrococcaceae</taxon>
        <taxon>Kocuria</taxon>
    </lineage>
</organism>
<feature type="domain" description="Beta-mannosidase Ig-fold" evidence="7">
    <location>
        <begin position="822"/>
        <end position="877"/>
    </location>
</feature>
<evidence type="ECO:0000256" key="4">
    <source>
        <dbReference type="ARBA" id="ARBA00022801"/>
    </source>
</evidence>
<evidence type="ECO:0000256" key="5">
    <source>
        <dbReference type="ARBA" id="ARBA00023295"/>
    </source>
</evidence>
<dbReference type="Pfam" id="PF17753">
    <property type="entry name" value="Ig_mannosidase"/>
    <property type="match status" value="1"/>
</dbReference>
<keyword evidence="9" id="KW-1185">Reference proteome</keyword>
<proteinExistence type="inferred from homology"/>
<feature type="domain" description="Glycoside hydrolase family 2 immunoglobulin-like beta-sandwich" evidence="6">
    <location>
        <begin position="218"/>
        <end position="316"/>
    </location>
</feature>
<gene>
    <name evidence="8" type="ORF">GCM10025781_18510</name>
</gene>
<name>A0ABP8X4D3_9MICC</name>
<dbReference type="InterPro" id="IPR036156">
    <property type="entry name" value="Beta-gal/glucu_dom_sf"/>
</dbReference>
<dbReference type="InterPro" id="IPR050887">
    <property type="entry name" value="Beta-mannosidase_GH2"/>
</dbReference>
<dbReference type="EMBL" id="BAABLN010000029">
    <property type="protein sequence ID" value="GAA4700548.1"/>
    <property type="molecule type" value="Genomic_DNA"/>
</dbReference>
<sequence>MTYVCEPQQWFQDDCGDVFSGAVWTLVPVDLRTGRAVPVGRAAGTDCATGIPARLPGTITGALRDALGESAVDEALAVAAEETAWEYRTRITTAGGLHKIRSRGVATVSELWVAGHRVKTSTSAFAPWDDVVRLPPGECDIALRLLPLSTVTVPRKPRAKWLSPLVSDRSLRWRRTPLIGHIDWPGARPVLGPWGGLSAEPVPAADRAPVIDARPRAVRTRVDESGVGTVLVDLRVNPTGRTAESVRLSCAGAGVEVVVTDARTRGRDAVTVELPVPNPRLWWPHAMAAGQAAEPALHEVRVEVGDTTSSHRVGFRSVTAQPRADRAGLGLRVNGVPVFARGVVWAGADPFETAADPASVRMLLMRLRTAGATMIRLPGTGCYESDTFHDLCDELGLMVWQDVALGPLDPPDDPAWRAQVSEEVRSLAARSAAHPSTVVISGGTEVIQAPVLAGRPAAEWTPDVLVEDIPRAVGAAGADVVVVASSPCSDADLDAAARAYEAGAAASAERPVTIAEPVTTAVVHSPVDATDGVCHYFGVGAYGRALEDARSSGVRFAAECLAFAVPPEPATVREQFGTDGPLDHPDRAAAWQAGLARDPGAAWTFEDTTMRYVQRLFLDRDSDPNATLAAPPRAADETALATHAGRLDYQRAALAHVFQRTLAHWRRSDSLCRGALILASHSTAPGAGWGVLDAAGRPTAAWYGMRRACAPTTVCFLPEGGNGLSVHLWHDGPGELSATLRWTVTTVQGGCQQPIEVAVTVPARGGRVLRGDLADSTFRDLDNAYGFGAREYEGIRAELVASDGTVLATDVHLSGGPRRDDLADPEMTARWVRDRSGTRSVEVTSQGLARFVALDLATGLVAEDGYVHLLPGDTVRLPVSGTGPFPTHDGGYVRALGVEPVPIT</sequence>
<dbReference type="RefSeq" id="WP_345311295.1">
    <property type="nucleotide sequence ID" value="NZ_BAABLN010000029.1"/>
</dbReference>
<protein>
    <recommendedName>
        <fullName evidence="3">beta-mannosidase</fullName>
        <ecNumber evidence="3">3.2.1.25</ecNumber>
    </recommendedName>
</protein>
<keyword evidence="4 8" id="KW-0378">Hydrolase</keyword>
<accession>A0ABP8X4D3</accession>
<evidence type="ECO:0000256" key="2">
    <source>
        <dbReference type="ARBA" id="ARBA00007401"/>
    </source>
</evidence>
<comment type="similarity">
    <text evidence="2">Belongs to the glycosyl hydrolase 2 family.</text>
</comment>
<dbReference type="Gene3D" id="3.20.20.80">
    <property type="entry name" value="Glycosidases"/>
    <property type="match status" value="1"/>
</dbReference>
<dbReference type="InterPro" id="IPR008979">
    <property type="entry name" value="Galactose-bd-like_sf"/>
</dbReference>
<dbReference type="PANTHER" id="PTHR43730:SF1">
    <property type="entry name" value="BETA-MANNOSIDASE"/>
    <property type="match status" value="1"/>
</dbReference>
<dbReference type="GO" id="GO:0016787">
    <property type="term" value="F:hydrolase activity"/>
    <property type="evidence" value="ECO:0007669"/>
    <property type="project" value="UniProtKB-KW"/>
</dbReference>
<dbReference type="Pfam" id="PF00703">
    <property type="entry name" value="Glyco_hydro_2"/>
    <property type="match status" value="1"/>
</dbReference>
<dbReference type="EC" id="3.2.1.25" evidence="3"/>
<dbReference type="SUPFAM" id="SSF49785">
    <property type="entry name" value="Galactose-binding domain-like"/>
    <property type="match status" value="1"/>
</dbReference>
<dbReference type="SUPFAM" id="SSF49303">
    <property type="entry name" value="beta-Galactosidase/glucuronidase domain"/>
    <property type="match status" value="2"/>
</dbReference>
<dbReference type="SUPFAM" id="SSF51445">
    <property type="entry name" value="(Trans)glycosidases"/>
    <property type="match status" value="1"/>
</dbReference>
<keyword evidence="5" id="KW-0326">Glycosidase</keyword>
<evidence type="ECO:0000256" key="1">
    <source>
        <dbReference type="ARBA" id="ARBA00000829"/>
    </source>
</evidence>
<comment type="caution">
    <text evidence="8">The sequence shown here is derived from an EMBL/GenBank/DDBJ whole genome shotgun (WGS) entry which is preliminary data.</text>
</comment>
<dbReference type="InterPro" id="IPR006102">
    <property type="entry name" value="Ig-like_GH2"/>
</dbReference>
<dbReference type="InterPro" id="IPR017853">
    <property type="entry name" value="GH"/>
</dbReference>
<evidence type="ECO:0000259" key="6">
    <source>
        <dbReference type="Pfam" id="PF00703"/>
    </source>
</evidence>